<dbReference type="EMBL" id="JZWT02000019">
    <property type="protein sequence ID" value="MFB6491046.1"/>
    <property type="molecule type" value="Genomic_DNA"/>
</dbReference>
<reference evidence="1" key="1">
    <citation type="submission" date="2024-07" db="EMBL/GenBank/DDBJ databases">
        <title>Metagenome and Metagenome-Assembled Genomes of Archaea from a hot spring from the geothermal field of Los Azufres, Mexico.</title>
        <authorList>
            <person name="Marin-Paredes R."/>
            <person name="Martinez-Romero E."/>
            <person name="Servin-Garciduenas L.E."/>
        </authorList>
    </citation>
    <scope>NUCLEOTIDE SEQUENCE</scope>
</reference>
<evidence type="ECO:0000313" key="1">
    <source>
        <dbReference type="EMBL" id="MFB6491046.1"/>
    </source>
</evidence>
<comment type="caution">
    <text evidence="1">The sequence shown here is derived from an EMBL/GenBank/DDBJ whole genome shotgun (WGS) entry which is preliminary data.</text>
</comment>
<dbReference type="Proteomes" id="UP000033636">
    <property type="component" value="Unassembled WGS sequence"/>
</dbReference>
<gene>
    <name evidence="1" type="ORF">TU35_007385</name>
</gene>
<name>A0ACC6V260_9CREN</name>
<evidence type="ECO:0000313" key="2">
    <source>
        <dbReference type="Proteomes" id="UP000033636"/>
    </source>
</evidence>
<accession>A0ACC6V260</accession>
<sequence length="627" mass="68948">MSVGDLLARAEEVAKRFGQIIGRVDALEGVVVGEEGSEIAVSIPFEEYGRAGVKIGDLLGISTLMGAVVLARVASVEREHLASALRMRLAFAALQDPAGLATPARLVLEPLTECPADEWDSCEPSSVHTPVDPLSVVFRPGPEFLEKMLGLPEKGVPIGRLYAGGRELEVDVKVPESLLYQHMLIVGTTGSGKTVFMKNLALAILNEARGSTVVALDLQGDYLHMPLPPAVAMQPPYNPPGSITVVLPMSQSLIDSWRDSIWGHAGECLGEADYSLTDVKDQVAFAEAVGCGIARQFVEETYPGAHISEVKVEHEVRGGGEILIREMKGVVEAEGAKFDLRLLPWSLRFIEAYKDIPQIFPILSERVALLFPRIIERMRKTIEARRKGAPTTIYEFVENIDVIENVAKDMSLHPGQRDNVVRSLVTIAETGLLDASYTGEDVTAGPRRVRFGEPDYGSLGGLVVVDLRHLVERPAAASIVVYRVLSKIYEHKDRELKRGQPRPTFLFIDEAHNYFPQARGREEFNKDVVESLINKITRLGRVRRIGVVFATHTPADLNDLIIQLTNTKVAFRSEEQVLERIGLKEAAAELVYAQNGVAVMKSYALRTHTLTIKGYPPMVKHRGHEGL</sequence>
<organism evidence="1 2">
    <name type="scientific">Thermoproteus sp. AZ2</name>
    <dbReference type="NCBI Taxonomy" id="1609232"/>
    <lineage>
        <taxon>Archaea</taxon>
        <taxon>Thermoproteota</taxon>
        <taxon>Thermoprotei</taxon>
        <taxon>Thermoproteales</taxon>
        <taxon>Thermoproteaceae</taxon>
        <taxon>Thermoproteus</taxon>
    </lineage>
</organism>
<proteinExistence type="predicted"/>
<protein>
    <submittedName>
        <fullName evidence="1">Helicase HerA-like domain-containing protein</fullName>
    </submittedName>
</protein>